<dbReference type="InterPro" id="IPR001828">
    <property type="entry name" value="ANF_lig-bd_rcpt"/>
</dbReference>
<evidence type="ECO:0000256" key="12">
    <source>
        <dbReference type="ARBA" id="ARBA00049638"/>
    </source>
</evidence>
<evidence type="ECO:0000256" key="13">
    <source>
        <dbReference type="SAM" id="MobiDB-lite"/>
    </source>
</evidence>
<evidence type="ECO:0000256" key="1">
    <source>
        <dbReference type="ARBA" id="ARBA00004141"/>
    </source>
</evidence>
<evidence type="ECO:0000256" key="10">
    <source>
        <dbReference type="ARBA" id="ARBA00023286"/>
    </source>
</evidence>
<dbReference type="Pfam" id="PF01094">
    <property type="entry name" value="ANF_receptor"/>
    <property type="match status" value="1"/>
</dbReference>
<evidence type="ECO:0000256" key="5">
    <source>
        <dbReference type="ARBA" id="ARBA00022989"/>
    </source>
</evidence>
<dbReference type="InterPro" id="IPR028082">
    <property type="entry name" value="Peripla_BP_I"/>
</dbReference>
<keyword evidence="8 16" id="KW-0675">Receptor</keyword>
<dbReference type="InterPro" id="IPR015683">
    <property type="entry name" value="Ionotropic_Glu_rcpt"/>
</dbReference>
<gene>
    <name evidence="16" type="ORF">Adt_10434</name>
</gene>
<evidence type="ECO:0000259" key="15">
    <source>
        <dbReference type="SMART" id="SM00079"/>
    </source>
</evidence>
<keyword evidence="5 14" id="KW-1133">Transmembrane helix</keyword>
<dbReference type="SMART" id="SM00079">
    <property type="entry name" value="PBPe"/>
    <property type="match status" value="1"/>
</dbReference>
<keyword evidence="7 14" id="KW-0472">Membrane</keyword>
<comment type="function">
    <text evidence="12">Glutamate-gated receptor that probably acts as a non-selective cation channel. May be involved in light-signal transduction and calcium homeostasis via the regulation of calcium influx into cells.</text>
</comment>
<dbReference type="Gene3D" id="3.40.190.10">
    <property type="entry name" value="Periplasmic binding protein-like II"/>
    <property type="match status" value="1"/>
</dbReference>
<reference evidence="17" key="1">
    <citation type="submission" date="2024-07" db="EMBL/GenBank/DDBJ databases">
        <title>Two chromosome-level genome assemblies of Korean endemic species Abeliophyllum distichum and Forsythia ovata (Oleaceae).</title>
        <authorList>
            <person name="Jang H."/>
        </authorList>
    </citation>
    <scope>NUCLEOTIDE SEQUENCE [LARGE SCALE GENOMIC DNA]</scope>
</reference>
<dbReference type="PANTHER" id="PTHR34836:SF1">
    <property type="entry name" value="OS09G0428600 PROTEIN"/>
    <property type="match status" value="1"/>
</dbReference>
<dbReference type="AlphaFoldDB" id="A0ABD1ULF7"/>
<keyword evidence="6" id="KW-0406">Ion transport</keyword>
<dbReference type="GO" id="GO:0016020">
    <property type="term" value="C:membrane"/>
    <property type="evidence" value="ECO:0007669"/>
    <property type="project" value="UniProtKB-SubCell"/>
</dbReference>
<evidence type="ECO:0000256" key="14">
    <source>
        <dbReference type="SAM" id="Phobius"/>
    </source>
</evidence>
<keyword evidence="10" id="KW-1071">Ligand-gated ion channel</keyword>
<feature type="domain" description="Ionotropic glutamate receptor C-terminal" evidence="15">
    <location>
        <begin position="161"/>
        <end position="299"/>
    </location>
</feature>
<protein>
    <submittedName>
        <fullName evidence="16">Glutamate receptor 2.2</fullName>
    </submittedName>
</protein>
<dbReference type="SUPFAM" id="SSF53822">
    <property type="entry name" value="Periplasmic binding protein-like I"/>
    <property type="match status" value="1"/>
</dbReference>
<evidence type="ECO:0000256" key="8">
    <source>
        <dbReference type="ARBA" id="ARBA00023170"/>
    </source>
</evidence>
<evidence type="ECO:0000256" key="11">
    <source>
        <dbReference type="ARBA" id="ARBA00023303"/>
    </source>
</evidence>
<keyword evidence="9" id="KW-0325">Glycoprotein</keyword>
<evidence type="ECO:0000313" key="17">
    <source>
        <dbReference type="Proteomes" id="UP001604336"/>
    </source>
</evidence>
<evidence type="ECO:0000256" key="4">
    <source>
        <dbReference type="ARBA" id="ARBA00022692"/>
    </source>
</evidence>
<accession>A0ABD1ULF7</accession>
<dbReference type="SUPFAM" id="SSF53850">
    <property type="entry name" value="Periplasmic binding protein-like II"/>
    <property type="match status" value="1"/>
</dbReference>
<evidence type="ECO:0000256" key="7">
    <source>
        <dbReference type="ARBA" id="ARBA00023136"/>
    </source>
</evidence>
<keyword evidence="4 14" id="KW-0812">Transmembrane</keyword>
<evidence type="ECO:0000256" key="6">
    <source>
        <dbReference type="ARBA" id="ARBA00023065"/>
    </source>
</evidence>
<evidence type="ECO:0000256" key="2">
    <source>
        <dbReference type="ARBA" id="ARBA00011095"/>
    </source>
</evidence>
<keyword evidence="17" id="KW-1185">Reference proteome</keyword>
<comment type="subunit">
    <text evidence="2">May form heteromers.</text>
</comment>
<comment type="subcellular location">
    <subcellularLocation>
        <location evidence="1">Membrane</location>
        <topology evidence="1">Multi-pass membrane protein</topology>
    </subcellularLocation>
</comment>
<feature type="region of interest" description="Disordered" evidence="13">
    <location>
        <begin position="383"/>
        <end position="422"/>
    </location>
</feature>
<evidence type="ECO:0000256" key="3">
    <source>
        <dbReference type="ARBA" id="ARBA00022448"/>
    </source>
</evidence>
<dbReference type="GO" id="GO:0034220">
    <property type="term" value="P:monoatomic ion transmembrane transport"/>
    <property type="evidence" value="ECO:0007669"/>
    <property type="project" value="UniProtKB-KW"/>
</dbReference>
<proteinExistence type="predicted"/>
<evidence type="ECO:0000256" key="9">
    <source>
        <dbReference type="ARBA" id="ARBA00023180"/>
    </source>
</evidence>
<feature type="compositionally biased region" description="Polar residues" evidence="13">
    <location>
        <begin position="383"/>
        <end position="404"/>
    </location>
</feature>
<dbReference type="EMBL" id="JBFOLK010000003">
    <property type="protein sequence ID" value="KAL2525380.1"/>
    <property type="molecule type" value="Genomic_DNA"/>
</dbReference>
<sequence length="422" mass="47294">MQEVLGVNPHVPKRKRLRDFTVRWNSEHQHETESNIFGLWAYDAATALARVSERVGTKNFSLQKSENLIQVLSTIRFRGLSGEFHIFNGQVQSSAFQLVNVFGEGEREIGFWTPENEFLMRLINVKNMTRYNVSKDNLNLIRPGEITSVPKGWEIPTNGKRLSIGLPSKTFFPEFVEVTRDSSKNVATVKGYCIDVLMQTNAVVGDVMILANISSYVDFTLPYASNGSVPGLFDEIPFLNLFQAQYCSKYTVVEPTYKADGFGFVFPMGSPLVSDVSGAILKVTEGEKMRQIENKCFWGLFVVVGVASILALIVSSGLFLYEQRSRLINYFLNRSQRAATNDVDNNDNQESNSFADLVLLLAIFFHACRHPLMSIFNRSSTVDPRLLSSSSNTNDWPGRSNTTEGDIIEINVDQPQPPGSQP</sequence>
<dbReference type="InterPro" id="IPR001320">
    <property type="entry name" value="Iontro_rcpt_C"/>
</dbReference>
<dbReference type="Gene3D" id="3.40.50.2300">
    <property type="match status" value="1"/>
</dbReference>
<feature type="transmembrane region" description="Helical" evidence="14">
    <location>
        <begin position="297"/>
        <end position="321"/>
    </location>
</feature>
<keyword evidence="11" id="KW-0407">Ion channel</keyword>
<dbReference type="PANTHER" id="PTHR34836">
    <property type="entry name" value="OS06G0188250 PROTEIN"/>
    <property type="match status" value="1"/>
</dbReference>
<name>A0ABD1ULF7_9LAMI</name>
<organism evidence="16 17">
    <name type="scientific">Abeliophyllum distichum</name>
    <dbReference type="NCBI Taxonomy" id="126358"/>
    <lineage>
        <taxon>Eukaryota</taxon>
        <taxon>Viridiplantae</taxon>
        <taxon>Streptophyta</taxon>
        <taxon>Embryophyta</taxon>
        <taxon>Tracheophyta</taxon>
        <taxon>Spermatophyta</taxon>
        <taxon>Magnoliopsida</taxon>
        <taxon>eudicotyledons</taxon>
        <taxon>Gunneridae</taxon>
        <taxon>Pentapetalae</taxon>
        <taxon>asterids</taxon>
        <taxon>lamiids</taxon>
        <taxon>Lamiales</taxon>
        <taxon>Oleaceae</taxon>
        <taxon>Forsythieae</taxon>
        <taxon>Abeliophyllum</taxon>
    </lineage>
</organism>
<evidence type="ECO:0000313" key="16">
    <source>
        <dbReference type="EMBL" id="KAL2525380.1"/>
    </source>
</evidence>
<dbReference type="Proteomes" id="UP001604336">
    <property type="component" value="Unassembled WGS sequence"/>
</dbReference>
<comment type="caution">
    <text evidence="16">The sequence shown here is derived from an EMBL/GenBank/DDBJ whole genome shotgun (WGS) entry which is preliminary data.</text>
</comment>
<keyword evidence="3" id="KW-0813">Transport</keyword>